<evidence type="ECO:0000313" key="3">
    <source>
        <dbReference type="Proteomes" id="UP000184357"/>
    </source>
</evidence>
<organism evidence="2 3">
    <name type="scientific">Halobaculum gomorrense</name>
    <dbReference type="NCBI Taxonomy" id="43928"/>
    <lineage>
        <taxon>Archaea</taxon>
        <taxon>Methanobacteriati</taxon>
        <taxon>Methanobacteriota</taxon>
        <taxon>Stenosarchaea group</taxon>
        <taxon>Halobacteria</taxon>
        <taxon>Halobacteriales</taxon>
        <taxon>Haloferacaceae</taxon>
        <taxon>Halobaculum</taxon>
    </lineage>
</organism>
<dbReference type="Proteomes" id="UP000184357">
    <property type="component" value="Unassembled WGS sequence"/>
</dbReference>
<keyword evidence="3" id="KW-1185">Reference proteome</keyword>
<dbReference type="OrthoDB" id="201415at2157"/>
<reference evidence="2 3" key="1">
    <citation type="submission" date="2016-11" db="EMBL/GenBank/DDBJ databases">
        <authorList>
            <person name="Jaros S."/>
            <person name="Januszkiewicz K."/>
            <person name="Wedrychowicz H."/>
        </authorList>
    </citation>
    <scope>NUCLEOTIDE SEQUENCE [LARGE SCALE GENOMIC DNA]</scope>
    <source>
        <strain evidence="2 3">DSM 9297</strain>
    </source>
</reference>
<feature type="transmembrane region" description="Helical" evidence="1">
    <location>
        <begin position="16"/>
        <end position="35"/>
    </location>
</feature>
<dbReference type="EMBL" id="FQWV01000001">
    <property type="protein sequence ID" value="SHG41706.1"/>
    <property type="molecule type" value="Genomic_DNA"/>
</dbReference>
<dbReference type="RefSeq" id="WP_073306535.1">
    <property type="nucleotide sequence ID" value="NZ_FQWV01000001.1"/>
</dbReference>
<evidence type="ECO:0000313" key="2">
    <source>
        <dbReference type="EMBL" id="SHG41706.1"/>
    </source>
</evidence>
<sequence>MVGRYGDVNYPKLTKLSVLAFFALFVVTARLNAWLSMTGTAVPAWEEVLLVDIELLSVIGVFLSVFVFGVLLPLTE</sequence>
<protein>
    <submittedName>
        <fullName evidence="2">Uncharacterized protein</fullName>
    </submittedName>
</protein>
<dbReference type="Pfam" id="PF25259">
    <property type="entry name" value="DUF7860"/>
    <property type="match status" value="1"/>
</dbReference>
<dbReference type="InterPro" id="IPR057182">
    <property type="entry name" value="DUF7860"/>
</dbReference>
<accession>A0A1M5JMA3</accession>
<proteinExistence type="predicted"/>
<keyword evidence="1" id="KW-0472">Membrane</keyword>
<keyword evidence="1" id="KW-0812">Transmembrane</keyword>
<keyword evidence="1" id="KW-1133">Transmembrane helix</keyword>
<feature type="transmembrane region" description="Helical" evidence="1">
    <location>
        <begin position="55"/>
        <end position="74"/>
    </location>
</feature>
<name>A0A1M5JMA3_9EURY</name>
<dbReference type="AlphaFoldDB" id="A0A1M5JMA3"/>
<dbReference type="STRING" id="43928.SAMN05443636_0179"/>
<evidence type="ECO:0000256" key="1">
    <source>
        <dbReference type="SAM" id="Phobius"/>
    </source>
</evidence>
<gene>
    <name evidence="2" type="ORF">SAMN05443636_0179</name>
</gene>